<sequence>MKVKEIMIEDVLMIDKNESVTNLMKCLTENKIGGVPVVDEDHHLLGMISDGDVIRALSPKEQNIFDFYSLIVLVEKPELKERIRRFLEKSVEQVMTKRKIEVVKPEDSLQDILNILSHHHFKKIPVINNDNKVVGVVSRGDVIRYITKQMLE</sequence>
<dbReference type="RefSeq" id="WP_141189342.1">
    <property type="nucleotide sequence ID" value="NZ_JBHUMR010000008.1"/>
</dbReference>
<dbReference type="SUPFAM" id="SSF54631">
    <property type="entry name" value="CBS-domain pair"/>
    <property type="match status" value="1"/>
</dbReference>
<accession>A0ABW5PPP0</accession>
<dbReference type="InterPro" id="IPR000644">
    <property type="entry name" value="CBS_dom"/>
</dbReference>
<dbReference type="InterPro" id="IPR051257">
    <property type="entry name" value="Diverse_CBS-Domain"/>
</dbReference>
<dbReference type="SMART" id="SM00116">
    <property type="entry name" value="CBS"/>
    <property type="match status" value="2"/>
</dbReference>
<dbReference type="PANTHER" id="PTHR43080:SF2">
    <property type="entry name" value="CBS DOMAIN-CONTAINING PROTEIN"/>
    <property type="match status" value="1"/>
</dbReference>
<evidence type="ECO:0000259" key="3">
    <source>
        <dbReference type="PROSITE" id="PS51371"/>
    </source>
</evidence>
<dbReference type="EMBL" id="JBHUMR010000008">
    <property type="protein sequence ID" value="MFD2616813.1"/>
    <property type="molecule type" value="Genomic_DNA"/>
</dbReference>
<evidence type="ECO:0000313" key="5">
    <source>
        <dbReference type="Proteomes" id="UP001597458"/>
    </source>
</evidence>
<reference evidence="5" key="1">
    <citation type="journal article" date="2019" name="Int. J. Syst. Evol. Microbiol.">
        <title>The Global Catalogue of Microorganisms (GCM) 10K type strain sequencing project: providing services to taxonomists for standard genome sequencing and annotation.</title>
        <authorList>
            <consortium name="The Broad Institute Genomics Platform"/>
            <consortium name="The Broad Institute Genome Sequencing Center for Infectious Disease"/>
            <person name="Wu L."/>
            <person name="Ma J."/>
        </authorList>
    </citation>
    <scope>NUCLEOTIDE SEQUENCE [LARGE SCALE GENOMIC DNA]</scope>
    <source>
        <strain evidence="5">TISTR 2241</strain>
    </source>
</reference>
<keyword evidence="5" id="KW-1185">Reference proteome</keyword>
<evidence type="ECO:0000256" key="1">
    <source>
        <dbReference type="ARBA" id="ARBA00023122"/>
    </source>
</evidence>
<dbReference type="Gene3D" id="3.10.580.10">
    <property type="entry name" value="CBS-domain"/>
    <property type="match status" value="1"/>
</dbReference>
<protein>
    <submittedName>
        <fullName evidence="4">CBS domain-containing protein</fullName>
    </submittedName>
</protein>
<dbReference type="PROSITE" id="PS51371">
    <property type="entry name" value="CBS"/>
    <property type="match status" value="2"/>
</dbReference>
<evidence type="ECO:0000256" key="2">
    <source>
        <dbReference type="PROSITE-ProRule" id="PRU00703"/>
    </source>
</evidence>
<organism evidence="4 5">
    <name type="scientific">Terrilactibacillus laevilacticus</name>
    <dbReference type="NCBI Taxonomy" id="1380157"/>
    <lineage>
        <taxon>Bacteria</taxon>
        <taxon>Bacillati</taxon>
        <taxon>Bacillota</taxon>
        <taxon>Bacilli</taxon>
        <taxon>Bacillales</taxon>
        <taxon>Bacillaceae</taxon>
        <taxon>Terrilactibacillus</taxon>
    </lineage>
</organism>
<feature type="domain" description="CBS" evidence="3">
    <location>
        <begin position="7"/>
        <end position="67"/>
    </location>
</feature>
<feature type="domain" description="CBS" evidence="3">
    <location>
        <begin position="95"/>
        <end position="152"/>
    </location>
</feature>
<dbReference type="InterPro" id="IPR046342">
    <property type="entry name" value="CBS_dom_sf"/>
</dbReference>
<name>A0ABW5PPP0_9BACI</name>
<comment type="caution">
    <text evidence="4">The sequence shown here is derived from an EMBL/GenBank/DDBJ whole genome shotgun (WGS) entry which is preliminary data.</text>
</comment>
<dbReference type="Pfam" id="PF00571">
    <property type="entry name" value="CBS"/>
    <property type="match status" value="2"/>
</dbReference>
<keyword evidence="1 2" id="KW-0129">CBS domain</keyword>
<dbReference type="Proteomes" id="UP001597458">
    <property type="component" value="Unassembled WGS sequence"/>
</dbReference>
<dbReference type="PANTHER" id="PTHR43080">
    <property type="entry name" value="CBS DOMAIN-CONTAINING PROTEIN CBSX3, MITOCHONDRIAL"/>
    <property type="match status" value="1"/>
</dbReference>
<evidence type="ECO:0000313" key="4">
    <source>
        <dbReference type="EMBL" id="MFD2616813.1"/>
    </source>
</evidence>
<gene>
    <name evidence="4" type="ORF">ACFSTF_05760</name>
</gene>
<proteinExistence type="predicted"/>